<gene>
    <name evidence="1" type="ORF">L210DRAFT_3409007</name>
</gene>
<comment type="caution">
    <text evidence="1">The sequence shown here is derived from an EMBL/GenBank/DDBJ whole genome shotgun (WGS) entry which is preliminary data.</text>
</comment>
<name>A0AAD4BMR7_BOLED</name>
<dbReference type="Proteomes" id="UP001194468">
    <property type="component" value="Unassembled WGS sequence"/>
</dbReference>
<keyword evidence="2" id="KW-1185">Reference proteome</keyword>
<protein>
    <submittedName>
        <fullName evidence="1">Uncharacterized protein</fullName>
    </submittedName>
</protein>
<sequence length="59" mass="6442">IRVMLDVGAQILDLTNFQLAKAWLDCTPATETSGAIFFNKDDQLMVLERNGSTGPVTSQ</sequence>
<dbReference type="EMBL" id="WHUW01000025">
    <property type="protein sequence ID" value="KAF8435343.1"/>
    <property type="molecule type" value="Genomic_DNA"/>
</dbReference>
<reference evidence="1" key="1">
    <citation type="submission" date="2019-10" db="EMBL/GenBank/DDBJ databases">
        <authorList>
            <consortium name="DOE Joint Genome Institute"/>
            <person name="Kuo A."/>
            <person name="Miyauchi S."/>
            <person name="Kiss E."/>
            <person name="Drula E."/>
            <person name="Kohler A."/>
            <person name="Sanchez-Garcia M."/>
            <person name="Andreopoulos B."/>
            <person name="Barry K.W."/>
            <person name="Bonito G."/>
            <person name="Buee M."/>
            <person name="Carver A."/>
            <person name="Chen C."/>
            <person name="Cichocki N."/>
            <person name="Clum A."/>
            <person name="Culley D."/>
            <person name="Crous P.W."/>
            <person name="Fauchery L."/>
            <person name="Girlanda M."/>
            <person name="Hayes R."/>
            <person name="Keri Z."/>
            <person name="LaButti K."/>
            <person name="Lipzen A."/>
            <person name="Lombard V."/>
            <person name="Magnuson J."/>
            <person name="Maillard F."/>
            <person name="Morin E."/>
            <person name="Murat C."/>
            <person name="Nolan M."/>
            <person name="Ohm R."/>
            <person name="Pangilinan J."/>
            <person name="Pereira M."/>
            <person name="Perotto S."/>
            <person name="Peter M."/>
            <person name="Riley R."/>
            <person name="Sitrit Y."/>
            <person name="Stielow B."/>
            <person name="Szollosi G."/>
            <person name="Zifcakova L."/>
            <person name="Stursova M."/>
            <person name="Spatafora J.W."/>
            <person name="Tedersoo L."/>
            <person name="Vaario L.-M."/>
            <person name="Yamada A."/>
            <person name="Yan M."/>
            <person name="Wang P."/>
            <person name="Xu J."/>
            <person name="Bruns T."/>
            <person name="Baldrian P."/>
            <person name="Vilgalys R."/>
            <person name="Henrissat B."/>
            <person name="Grigoriev I.V."/>
            <person name="Hibbett D."/>
            <person name="Nagy L.G."/>
            <person name="Martin F.M."/>
        </authorList>
    </citation>
    <scope>NUCLEOTIDE SEQUENCE</scope>
    <source>
        <strain evidence="1">BED1</strain>
    </source>
</reference>
<proteinExistence type="predicted"/>
<evidence type="ECO:0000313" key="2">
    <source>
        <dbReference type="Proteomes" id="UP001194468"/>
    </source>
</evidence>
<feature type="non-terminal residue" evidence="1">
    <location>
        <position position="1"/>
    </location>
</feature>
<organism evidence="1 2">
    <name type="scientific">Boletus edulis BED1</name>
    <dbReference type="NCBI Taxonomy" id="1328754"/>
    <lineage>
        <taxon>Eukaryota</taxon>
        <taxon>Fungi</taxon>
        <taxon>Dikarya</taxon>
        <taxon>Basidiomycota</taxon>
        <taxon>Agaricomycotina</taxon>
        <taxon>Agaricomycetes</taxon>
        <taxon>Agaricomycetidae</taxon>
        <taxon>Boletales</taxon>
        <taxon>Boletineae</taxon>
        <taxon>Boletaceae</taxon>
        <taxon>Boletoideae</taxon>
        <taxon>Boletus</taxon>
    </lineage>
</organism>
<reference evidence="1" key="2">
    <citation type="journal article" date="2020" name="Nat. Commun.">
        <title>Large-scale genome sequencing of mycorrhizal fungi provides insights into the early evolution of symbiotic traits.</title>
        <authorList>
            <person name="Miyauchi S."/>
            <person name="Kiss E."/>
            <person name="Kuo A."/>
            <person name="Drula E."/>
            <person name="Kohler A."/>
            <person name="Sanchez-Garcia M."/>
            <person name="Morin E."/>
            <person name="Andreopoulos B."/>
            <person name="Barry K.W."/>
            <person name="Bonito G."/>
            <person name="Buee M."/>
            <person name="Carver A."/>
            <person name="Chen C."/>
            <person name="Cichocki N."/>
            <person name="Clum A."/>
            <person name="Culley D."/>
            <person name="Crous P.W."/>
            <person name="Fauchery L."/>
            <person name="Girlanda M."/>
            <person name="Hayes R.D."/>
            <person name="Keri Z."/>
            <person name="LaButti K."/>
            <person name="Lipzen A."/>
            <person name="Lombard V."/>
            <person name="Magnuson J."/>
            <person name="Maillard F."/>
            <person name="Murat C."/>
            <person name="Nolan M."/>
            <person name="Ohm R.A."/>
            <person name="Pangilinan J."/>
            <person name="Pereira M.F."/>
            <person name="Perotto S."/>
            <person name="Peter M."/>
            <person name="Pfister S."/>
            <person name="Riley R."/>
            <person name="Sitrit Y."/>
            <person name="Stielow J.B."/>
            <person name="Szollosi G."/>
            <person name="Zifcakova L."/>
            <person name="Stursova M."/>
            <person name="Spatafora J.W."/>
            <person name="Tedersoo L."/>
            <person name="Vaario L.M."/>
            <person name="Yamada A."/>
            <person name="Yan M."/>
            <person name="Wang P."/>
            <person name="Xu J."/>
            <person name="Bruns T."/>
            <person name="Baldrian P."/>
            <person name="Vilgalys R."/>
            <person name="Dunand C."/>
            <person name="Henrissat B."/>
            <person name="Grigoriev I.V."/>
            <person name="Hibbett D."/>
            <person name="Nagy L.G."/>
            <person name="Martin F.M."/>
        </authorList>
    </citation>
    <scope>NUCLEOTIDE SEQUENCE</scope>
    <source>
        <strain evidence="1">BED1</strain>
    </source>
</reference>
<dbReference type="AlphaFoldDB" id="A0AAD4BMR7"/>
<accession>A0AAD4BMR7</accession>
<evidence type="ECO:0000313" key="1">
    <source>
        <dbReference type="EMBL" id="KAF8435343.1"/>
    </source>
</evidence>